<organism evidence="1">
    <name type="scientific">Solanum lycopersicum</name>
    <name type="common">Tomato</name>
    <name type="synonym">Lycopersicon esculentum</name>
    <dbReference type="NCBI Taxonomy" id="4081"/>
    <lineage>
        <taxon>Eukaryota</taxon>
        <taxon>Viridiplantae</taxon>
        <taxon>Streptophyta</taxon>
        <taxon>Embryophyta</taxon>
        <taxon>Tracheophyta</taxon>
        <taxon>Spermatophyta</taxon>
        <taxon>Magnoliopsida</taxon>
        <taxon>eudicotyledons</taxon>
        <taxon>Gunneridae</taxon>
        <taxon>Pentapetalae</taxon>
        <taxon>asterids</taxon>
        <taxon>lamiids</taxon>
        <taxon>Solanales</taxon>
        <taxon>Solanaceae</taxon>
        <taxon>Solanoideae</taxon>
        <taxon>Solaneae</taxon>
        <taxon>Solanum</taxon>
        <taxon>Solanum subgen. Lycopersicon</taxon>
    </lineage>
</organism>
<proteinExistence type="predicted"/>
<dbReference type="Gramene" id="Solyc07g041027.1.1">
    <property type="protein sequence ID" value="Solyc07g041027.1.1.1"/>
    <property type="gene ID" value="Solyc07g041027.1"/>
</dbReference>
<reference evidence="1" key="2">
    <citation type="submission" date="2019-01" db="UniProtKB">
        <authorList>
            <consortium name="EnsemblPlants"/>
        </authorList>
    </citation>
    <scope>IDENTIFICATION</scope>
    <source>
        <strain evidence="1">cv. Heinz 1706</strain>
    </source>
</reference>
<sequence>IRGMMFFQLLTSATMMNHT</sequence>
<dbReference type="AlphaFoldDB" id="A0A3Q7H8N6"/>
<keyword evidence="2" id="KW-1185">Reference proteome</keyword>
<evidence type="ECO:0000313" key="2">
    <source>
        <dbReference type="Proteomes" id="UP000004994"/>
    </source>
</evidence>
<reference evidence="1" key="1">
    <citation type="journal article" date="2012" name="Nature">
        <title>The tomato genome sequence provides insights into fleshy fruit evolution.</title>
        <authorList>
            <consortium name="Tomato Genome Consortium"/>
        </authorList>
    </citation>
    <scope>NUCLEOTIDE SEQUENCE [LARGE SCALE GENOMIC DNA]</scope>
    <source>
        <strain evidence="1">cv. Heinz 1706</strain>
    </source>
</reference>
<name>A0A3Q7H8N6_SOLLC</name>
<dbReference type="Proteomes" id="UP000004994">
    <property type="component" value="Chromosome 7"/>
</dbReference>
<evidence type="ECO:0000313" key="1">
    <source>
        <dbReference type="EnsemblPlants" id="Solyc07g041027.1.1.1"/>
    </source>
</evidence>
<protein>
    <submittedName>
        <fullName evidence="1">Uncharacterized protein</fullName>
    </submittedName>
</protein>
<dbReference type="EnsemblPlants" id="Solyc07g041027.1.1">
    <property type="protein sequence ID" value="Solyc07g041027.1.1.1"/>
    <property type="gene ID" value="Solyc07g041027.1"/>
</dbReference>
<accession>A0A3Q7H8N6</accession>
<dbReference type="InParanoid" id="A0A3Q7H8N6"/>